<feature type="non-terminal residue" evidence="4">
    <location>
        <position position="50"/>
    </location>
</feature>
<accession>A0A2W5G190</accession>
<reference evidence="4 5" key="1">
    <citation type="submission" date="2017-11" db="EMBL/GenBank/DDBJ databases">
        <title>Infants hospitalized years apart are colonized by the same room-sourced microbial strains.</title>
        <authorList>
            <person name="Brooks B."/>
            <person name="Olm M.R."/>
            <person name="Firek B.A."/>
            <person name="Baker R."/>
            <person name="Thomas B.C."/>
            <person name="Morowitz M.J."/>
            <person name="Banfield J.F."/>
        </authorList>
    </citation>
    <scope>NUCLEOTIDE SEQUENCE [LARGE SCALE GENOMIC DNA]</scope>
    <source>
        <strain evidence="4">S2_009_000_R2_76</strain>
    </source>
</reference>
<sequence>MNTNFDAFDLIVVGGGAAGFFCAINAGRMNPNLKIAIVEKTSKLLSKVKV</sequence>
<keyword evidence="1" id="KW-0285">Flavoprotein</keyword>
<feature type="domain" description="FAD-dependent oxidoreductase 2 FAD-binding" evidence="3">
    <location>
        <begin position="9"/>
        <end position="43"/>
    </location>
</feature>
<evidence type="ECO:0000259" key="3">
    <source>
        <dbReference type="Pfam" id="PF00890"/>
    </source>
</evidence>
<evidence type="ECO:0000256" key="1">
    <source>
        <dbReference type="ARBA" id="ARBA00022630"/>
    </source>
</evidence>
<dbReference type="SUPFAM" id="SSF51905">
    <property type="entry name" value="FAD/NAD(P)-binding domain"/>
    <property type="match status" value="1"/>
</dbReference>
<dbReference type="Proteomes" id="UP000249645">
    <property type="component" value="Unassembled WGS sequence"/>
</dbReference>
<dbReference type="InterPro" id="IPR003953">
    <property type="entry name" value="FAD-dep_OxRdtase_2_FAD-bd"/>
</dbReference>
<evidence type="ECO:0000256" key="2">
    <source>
        <dbReference type="ARBA" id="ARBA00023002"/>
    </source>
</evidence>
<dbReference type="InterPro" id="IPR036188">
    <property type="entry name" value="FAD/NAD-bd_sf"/>
</dbReference>
<proteinExistence type="predicted"/>
<organism evidence="4 5">
    <name type="scientific">Pseudopedobacter saltans</name>
    <dbReference type="NCBI Taxonomy" id="151895"/>
    <lineage>
        <taxon>Bacteria</taxon>
        <taxon>Pseudomonadati</taxon>
        <taxon>Bacteroidota</taxon>
        <taxon>Sphingobacteriia</taxon>
        <taxon>Sphingobacteriales</taxon>
        <taxon>Sphingobacteriaceae</taxon>
        <taxon>Pseudopedobacter</taxon>
    </lineage>
</organism>
<evidence type="ECO:0000313" key="5">
    <source>
        <dbReference type="Proteomes" id="UP000249645"/>
    </source>
</evidence>
<dbReference type="Pfam" id="PF00890">
    <property type="entry name" value="FAD_binding_2"/>
    <property type="match status" value="1"/>
</dbReference>
<dbReference type="AlphaFoldDB" id="A0A2W5G190"/>
<dbReference type="GO" id="GO:0016491">
    <property type="term" value="F:oxidoreductase activity"/>
    <property type="evidence" value="ECO:0007669"/>
    <property type="project" value="UniProtKB-KW"/>
</dbReference>
<comment type="caution">
    <text evidence="4">The sequence shown here is derived from an EMBL/GenBank/DDBJ whole genome shotgun (WGS) entry which is preliminary data.</text>
</comment>
<keyword evidence="2" id="KW-0560">Oxidoreductase</keyword>
<protein>
    <submittedName>
        <fullName evidence="4">Aminoacetone oxidase family FAD-binding enzyme</fullName>
    </submittedName>
</protein>
<dbReference type="EMBL" id="QFOI01000685">
    <property type="protein sequence ID" value="PZP39216.1"/>
    <property type="molecule type" value="Genomic_DNA"/>
</dbReference>
<evidence type="ECO:0000313" key="4">
    <source>
        <dbReference type="EMBL" id="PZP39216.1"/>
    </source>
</evidence>
<name>A0A2W5G190_9SPHI</name>
<gene>
    <name evidence="4" type="ORF">DI598_20115</name>
</gene>
<dbReference type="Gene3D" id="3.50.50.60">
    <property type="entry name" value="FAD/NAD(P)-binding domain"/>
    <property type="match status" value="1"/>
</dbReference>